<dbReference type="Pfam" id="PF07221">
    <property type="entry name" value="GlcNAc_2-epim"/>
    <property type="match status" value="1"/>
</dbReference>
<gene>
    <name evidence="3" type="ORF">WJU22_15060</name>
</gene>
<dbReference type="EMBL" id="CP150096">
    <property type="protein sequence ID" value="WZN44217.1"/>
    <property type="molecule type" value="Genomic_DNA"/>
</dbReference>
<sequence>MMQTTLRQSLERERDNILGFWDREMTDHRFGGFYGKMSADGKPDPFAIKGSVPMARILQSFSAGALQTGRAEWLAAAERAHTWFRQYCIDPEFGGVVWDTDYAGRCQDPKKEPHAMGIALYALATWQQLRPSNENLNLAKGIYSLLQLYAHDPVRGGYTGACTRDWQPEKPDIKSVYDQLHILEGFTALFAVWQDDTLRHHLHDLIQLFLDKIIDPVTHHLHLYFDTEWKPEGNLVSYGKDIQAAWQLQRAAEALGDETLIQRTREAALQLTDAALEGMDADGGMWYKANLETKHIVEEKRWWPQAEAMVGLVNAWQVSGNEKYLTQAADTWQFIENYILDRELGEWRWGVNRDNTPIPEEKAGFSKGPCHNSRACMEIVRMLQ</sequence>
<evidence type="ECO:0000256" key="1">
    <source>
        <dbReference type="ARBA" id="ARBA00008558"/>
    </source>
</evidence>
<dbReference type="Proteomes" id="UP001449657">
    <property type="component" value="Chromosome"/>
</dbReference>
<reference evidence="3 4" key="1">
    <citation type="submission" date="2024-03" db="EMBL/GenBank/DDBJ databases">
        <title>Chitinophaga caseinilytica sp. nov., a casein hydrolysing bacterium isolated from forest soil.</title>
        <authorList>
            <person name="Lee D.S."/>
            <person name="Han D.M."/>
            <person name="Baek J.H."/>
            <person name="Choi D.G."/>
            <person name="Jeon J.H."/>
            <person name="Jeon C.O."/>
        </authorList>
    </citation>
    <scope>NUCLEOTIDE SEQUENCE [LARGE SCALE GENOMIC DNA]</scope>
    <source>
        <strain evidence="3 4">KACC 19118</strain>
    </source>
</reference>
<dbReference type="PANTHER" id="PTHR15108">
    <property type="entry name" value="N-ACYLGLUCOSAMINE-2-EPIMERASE"/>
    <property type="match status" value="1"/>
</dbReference>
<evidence type="ECO:0000313" key="3">
    <source>
        <dbReference type="EMBL" id="WZN44217.1"/>
    </source>
</evidence>
<dbReference type="InterPro" id="IPR010819">
    <property type="entry name" value="AGE/CE"/>
</dbReference>
<keyword evidence="2" id="KW-0413">Isomerase</keyword>
<dbReference type="Gene3D" id="1.50.10.10">
    <property type="match status" value="1"/>
</dbReference>
<accession>A0ABZ2YY76</accession>
<dbReference type="SUPFAM" id="SSF48208">
    <property type="entry name" value="Six-hairpin glycosidases"/>
    <property type="match status" value="1"/>
</dbReference>
<proteinExistence type="inferred from homology"/>
<keyword evidence="4" id="KW-1185">Reference proteome</keyword>
<name>A0ABZ2YY76_9BACT</name>
<evidence type="ECO:0000256" key="2">
    <source>
        <dbReference type="ARBA" id="ARBA00023235"/>
    </source>
</evidence>
<protein>
    <submittedName>
        <fullName evidence="3">AGE family epimerase/isomerase</fullName>
    </submittedName>
</protein>
<organism evidence="3 4">
    <name type="scientific">Chitinophaga caseinilytica</name>
    <dbReference type="NCBI Taxonomy" id="2267521"/>
    <lineage>
        <taxon>Bacteria</taxon>
        <taxon>Pseudomonadati</taxon>
        <taxon>Bacteroidota</taxon>
        <taxon>Chitinophagia</taxon>
        <taxon>Chitinophagales</taxon>
        <taxon>Chitinophagaceae</taxon>
        <taxon>Chitinophaga</taxon>
    </lineage>
</organism>
<evidence type="ECO:0000313" key="4">
    <source>
        <dbReference type="Proteomes" id="UP001449657"/>
    </source>
</evidence>
<comment type="similarity">
    <text evidence="1">Belongs to the N-acylglucosamine 2-epimerase family.</text>
</comment>
<dbReference type="InterPro" id="IPR008928">
    <property type="entry name" value="6-hairpin_glycosidase_sf"/>
</dbReference>
<dbReference type="InterPro" id="IPR012341">
    <property type="entry name" value="6hp_glycosidase-like_sf"/>
</dbReference>
<dbReference type="RefSeq" id="WP_341839007.1">
    <property type="nucleotide sequence ID" value="NZ_CP149792.1"/>
</dbReference>